<organism evidence="1 2">
    <name type="scientific">Halolamina pelagica</name>
    <dbReference type="NCBI Taxonomy" id="699431"/>
    <lineage>
        <taxon>Archaea</taxon>
        <taxon>Methanobacteriati</taxon>
        <taxon>Methanobacteriota</taxon>
        <taxon>Stenosarchaea group</taxon>
        <taxon>Halobacteria</taxon>
        <taxon>Halobacteriales</taxon>
        <taxon>Haloferacaceae</taxon>
    </lineage>
</organism>
<keyword evidence="2" id="KW-1185">Reference proteome</keyword>
<dbReference type="STRING" id="699431.SY89_03446"/>
<evidence type="ECO:0000313" key="1">
    <source>
        <dbReference type="EMBL" id="KPN29212.1"/>
    </source>
</evidence>
<reference evidence="2" key="1">
    <citation type="submission" date="2013-11" db="EMBL/GenBank/DDBJ databases">
        <authorList>
            <person name="Hoang H.T."/>
            <person name="Killian M.L."/>
            <person name="Madson D.M."/>
            <person name="Arruda P.H.E."/>
            <person name="Sun D."/>
            <person name="Schwartz K.J."/>
            <person name="Yoon K."/>
        </authorList>
    </citation>
    <scope>NUCLEOTIDE SEQUENCE [LARGE SCALE GENOMIC DNA]</scope>
    <source>
        <strain evidence="2">CDK2</strain>
    </source>
</reference>
<protein>
    <recommendedName>
        <fullName evidence="3">ABC transporter ATP-binding protein</fullName>
    </recommendedName>
</protein>
<dbReference type="EMBL" id="LGUC01000002">
    <property type="protein sequence ID" value="KPN29212.1"/>
    <property type="molecule type" value="Genomic_DNA"/>
</dbReference>
<accession>A0A0P7G7L2</accession>
<name>A0A0P7G7L2_9EURY</name>
<evidence type="ECO:0000313" key="2">
    <source>
        <dbReference type="Proteomes" id="UP000050535"/>
    </source>
</evidence>
<comment type="caution">
    <text evidence="1">The sequence shown here is derived from an EMBL/GenBank/DDBJ whole genome shotgun (WGS) entry which is preliminary data.</text>
</comment>
<gene>
    <name evidence="1" type="ORF">SY89_03446</name>
</gene>
<evidence type="ECO:0008006" key="3">
    <source>
        <dbReference type="Google" id="ProtNLM"/>
    </source>
</evidence>
<dbReference type="AlphaFoldDB" id="A0A0P7G7L2"/>
<sequence>MDTGFRSQADAEVSVADEPIAIQTTGLTKRYGEDVLAVDGVDLTVYEGRYSASSAPTAPASPPRST</sequence>
<proteinExistence type="predicted"/>
<dbReference type="Proteomes" id="UP000050535">
    <property type="component" value="Unassembled WGS sequence"/>
</dbReference>